<dbReference type="Proteomes" id="UP000784294">
    <property type="component" value="Unassembled WGS sequence"/>
</dbReference>
<dbReference type="OrthoDB" id="120383at2759"/>
<comment type="caution">
    <text evidence="2">The sequence shown here is derived from an EMBL/GenBank/DDBJ whole genome shotgun (WGS) entry which is preliminary data.</text>
</comment>
<dbReference type="Gene3D" id="1.10.555.10">
    <property type="entry name" value="Rho GTPase activation protein"/>
    <property type="match status" value="1"/>
</dbReference>
<dbReference type="PANTHER" id="PTHR46150">
    <property type="entry name" value="RHO GTPASE-ACTIVATING PROTEIN 100F"/>
    <property type="match status" value="1"/>
</dbReference>
<evidence type="ECO:0000313" key="2">
    <source>
        <dbReference type="EMBL" id="VEL42506.1"/>
    </source>
</evidence>
<proteinExistence type="predicted"/>
<dbReference type="EMBL" id="CAAALY010274790">
    <property type="protein sequence ID" value="VEL42506.1"/>
    <property type="molecule type" value="Genomic_DNA"/>
</dbReference>
<feature type="domain" description="Rho-GAP" evidence="1">
    <location>
        <begin position="1"/>
        <end position="87"/>
    </location>
</feature>
<dbReference type="InterPro" id="IPR008936">
    <property type="entry name" value="Rho_GTPase_activation_prot"/>
</dbReference>
<dbReference type="GO" id="GO:0046578">
    <property type="term" value="P:regulation of Ras protein signal transduction"/>
    <property type="evidence" value="ECO:0007669"/>
    <property type="project" value="TreeGrafter"/>
</dbReference>
<keyword evidence="3" id="KW-1185">Reference proteome</keyword>
<dbReference type="GO" id="GO:0007165">
    <property type="term" value="P:signal transduction"/>
    <property type="evidence" value="ECO:0007669"/>
    <property type="project" value="InterPro"/>
</dbReference>
<dbReference type="PROSITE" id="PS50238">
    <property type="entry name" value="RHOGAP"/>
    <property type="match status" value="1"/>
</dbReference>
<organism evidence="2 3">
    <name type="scientific">Protopolystoma xenopodis</name>
    <dbReference type="NCBI Taxonomy" id="117903"/>
    <lineage>
        <taxon>Eukaryota</taxon>
        <taxon>Metazoa</taxon>
        <taxon>Spiralia</taxon>
        <taxon>Lophotrochozoa</taxon>
        <taxon>Platyhelminthes</taxon>
        <taxon>Monogenea</taxon>
        <taxon>Polyopisthocotylea</taxon>
        <taxon>Polystomatidea</taxon>
        <taxon>Polystomatidae</taxon>
        <taxon>Protopolystoma</taxon>
    </lineage>
</organism>
<dbReference type="GO" id="GO:0097060">
    <property type="term" value="C:synaptic membrane"/>
    <property type="evidence" value="ECO:0007669"/>
    <property type="project" value="TreeGrafter"/>
</dbReference>
<dbReference type="PANTHER" id="PTHR46150:SF3">
    <property type="entry name" value="RHO GTPASE-ACTIVATING PROTEIN 100F"/>
    <property type="match status" value="1"/>
</dbReference>
<evidence type="ECO:0000313" key="3">
    <source>
        <dbReference type="Proteomes" id="UP000784294"/>
    </source>
</evidence>
<protein>
    <recommendedName>
        <fullName evidence="1">Rho-GAP domain-containing protein</fullName>
    </recommendedName>
</protein>
<sequence length="134" mass="14780">MWLASCFSRSLVDVFQEILLCLLDHFKRIIHRSEGNKMTVHQLASCLAPVLLFPSPESARDLDPGILEPRTMTQMLQYILEIWPEARPTSESGSGFGFGFGFGAAHPPAAADLRGLRYSLGEATGRPVFATRTS</sequence>
<dbReference type="InterPro" id="IPR052118">
    <property type="entry name" value="Rho-GAP_regulator"/>
</dbReference>
<dbReference type="GO" id="GO:0005096">
    <property type="term" value="F:GTPase activator activity"/>
    <property type="evidence" value="ECO:0007669"/>
    <property type="project" value="TreeGrafter"/>
</dbReference>
<dbReference type="Pfam" id="PF00620">
    <property type="entry name" value="RhoGAP"/>
    <property type="match status" value="1"/>
</dbReference>
<name>A0A448XQL1_9PLAT</name>
<gene>
    <name evidence="2" type="ORF">PXEA_LOCUS35946</name>
</gene>
<accession>A0A448XQL1</accession>
<dbReference type="AlphaFoldDB" id="A0A448XQL1"/>
<dbReference type="InterPro" id="IPR000198">
    <property type="entry name" value="RhoGAP_dom"/>
</dbReference>
<reference evidence="2" key="1">
    <citation type="submission" date="2018-11" db="EMBL/GenBank/DDBJ databases">
        <authorList>
            <consortium name="Pathogen Informatics"/>
        </authorList>
    </citation>
    <scope>NUCLEOTIDE SEQUENCE</scope>
</reference>
<feature type="non-terminal residue" evidence="2">
    <location>
        <position position="134"/>
    </location>
</feature>
<dbReference type="GO" id="GO:0016477">
    <property type="term" value="P:cell migration"/>
    <property type="evidence" value="ECO:0007669"/>
    <property type="project" value="TreeGrafter"/>
</dbReference>
<dbReference type="SUPFAM" id="SSF48350">
    <property type="entry name" value="GTPase activation domain, GAP"/>
    <property type="match status" value="1"/>
</dbReference>
<evidence type="ECO:0000259" key="1">
    <source>
        <dbReference type="PROSITE" id="PS50238"/>
    </source>
</evidence>